<protein>
    <submittedName>
        <fullName evidence="1">Uncharacterized protein</fullName>
    </submittedName>
</protein>
<evidence type="ECO:0000313" key="1">
    <source>
        <dbReference type="EMBL" id="GFR68754.1"/>
    </source>
</evidence>
<evidence type="ECO:0000313" key="2">
    <source>
        <dbReference type="Proteomes" id="UP000762676"/>
    </source>
</evidence>
<name>A0AAV4F6Z3_9GAST</name>
<accession>A0AAV4F6Z3</accession>
<proteinExistence type="predicted"/>
<dbReference type="Proteomes" id="UP000762676">
    <property type="component" value="Unassembled WGS sequence"/>
</dbReference>
<dbReference type="AlphaFoldDB" id="A0AAV4F6Z3"/>
<gene>
    <name evidence="1" type="ORF">ElyMa_002029100</name>
</gene>
<reference evidence="1 2" key="1">
    <citation type="journal article" date="2021" name="Elife">
        <title>Chloroplast acquisition without the gene transfer in kleptoplastic sea slugs, Plakobranchus ocellatus.</title>
        <authorList>
            <person name="Maeda T."/>
            <person name="Takahashi S."/>
            <person name="Yoshida T."/>
            <person name="Shimamura S."/>
            <person name="Takaki Y."/>
            <person name="Nagai Y."/>
            <person name="Toyoda A."/>
            <person name="Suzuki Y."/>
            <person name="Arimoto A."/>
            <person name="Ishii H."/>
            <person name="Satoh N."/>
            <person name="Nishiyama T."/>
            <person name="Hasebe M."/>
            <person name="Maruyama T."/>
            <person name="Minagawa J."/>
            <person name="Obokata J."/>
            <person name="Shigenobu S."/>
        </authorList>
    </citation>
    <scope>NUCLEOTIDE SEQUENCE [LARGE SCALE GENOMIC DNA]</scope>
</reference>
<dbReference type="EMBL" id="BMAT01004136">
    <property type="protein sequence ID" value="GFR68754.1"/>
    <property type="molecule type" value="Genomic_DNA"/>
</dbReference>
<organism evidence="1 2">
    <name type="scientific">Elysia marginata</name>
    <dbReference type="NCBI Taxonomy" id="1093978"/>
    <lineage>
        <taxon>Eukaryota</taxon>
        <taxon>Metazoa</taxon>
        <taxon>Spiralia</taxon>
        <taxon>Lophotrochozoa</taxon>
        <taxon>Mollusca</taxon>
        <taxon>Gastropoda</taxon>
        <taxon>Heterobranchia</taxon>
        <taxon>Euthyneura</taxon>
        <taxon>Panpulmonata</taxon>
        <taxon>Sacoglossa</taxon>
        <taxon>Placobranchoidea</taxon>
        <taxon>Plakobranchidae</taxon>
        <taxon>Elysia</taxon>
    </lineage>
</organism>
<sequence length="107" mass="11832">MQSEFQPTTTILTSTLHPNFQLIPDVRSQWLHLASTHTTSSGIVWHRPVPGIDWIKDAVSVPPTADEHSQSLVGSTAKAKNRSQLYRISATNHKAGIRVTVMFSTVN</sequence>
<comment type="caution">
    <text evidence="1">The sequence shown here is derived from an EMBL/GenBank/DDBJ whole genome shotgun (WGS) entry which is preliminary data.</text>
</comment>
<keyword evidence="2" id="KW-1185">Reference proteome</keyword>